<proteinExistence type="predicted"/>
<organism evidence="2 3">
    <name type="scientific">Methanosarcina baikalica</name>
    <dbReference type="NCBI Taxonomy" id="3073890"/>
    <lineage>
        <taxon>Archaea</taxon>
        <taxon>Methanobacteriati</taxon>
        <taxon>Methanobacteriota</taxon>
        <taxon>Stenosarchaea group</taxon>
        <taxon>Methanomicrobia</taxon>
        <taxon>Methanosarcinales</taxon>
        <taxon>Methanosarcinaceae</taxon>
        <taxon>Methanosarcina</taxon>
    </lineage>
</organism>
<dbReference type="RefSeq" id="WP_310575019.1">
    <property type="nucleotide sequence ID" value="NZ_JAVKPK010000011.1"/>
</dbReference>
<dbReference type="Proteomes" id="UP001246244">
    <property type="component" value="Unassembled WGS sequence"/>
</dbReference>
<dbReference type="EMBL" id="JAVKPK010000011">
    <property type="protein sequence ID" value="MDR7664963.1"/>
    <property type="molecule type" value="Genomic_DNA"/>
</dbReference>
<evidence type="ECO:0000259" key="1">
    <source>
        <dbReference type="PROSITE" id="PS51379"/>
    </source>
</evidence>
<reference evidence="3" key="1">
    <citation type="submission" date="2023-07" db="EMBL/GenBank/DDBJ databases">
        <title>Whole-genome sequencing of a new Methanosarcina sp. Z-7115.</title>
        <authorList>
            <person name="Zhilina T.N."/>
            <person name="Merkel A.Y."/>
        </authorList>
    </citation>
    <scope>NUCLEOTIDE SEQUENCE [LARGE SCALE GENOMIC DNA]</scope>
    <source>
        <strain evidence="3">Z-7115</strain>
    </source>
</reference>
<accession>A0ABU2CZ11</accession>
<feature type="domain" description="4Fe-4S ferredoxin-type" evidence="1">
    <location>
        <begin position="1"/>
        <end position="27"/>
    </location>
</feature>
<feature type="domain" description="4Fe-4S ferredoxin-type" evidence="1">
    <location>
        <begin position="43"/>
        <end position="72"/>
    </location>
</feature>
<dbReference type="InterPro" id="IPR017900">
    <property type="entry name" value="4Fe4S_Fe_S_CS"/>
</dbReference>
<dbReference type="Gene3D" id="3.30.70.20">
    <property type="match status" value="1"/>
</dbReference>
<evidence type="ECO:0000313" key="2">
    <source>
        <dbReference type="EMBL" id="MDR7664963.1"/>
    </source>
</evidence>
<name>A0ABU2CZ11_9EURY</name>
<sequence length="77" mass="8283">MVQSKKCVGCGICYSVCSVNTKLMKSDDFYPDTVELAIRIVDRATIISDEACIRCGICSKICPVESLTVLGLESATS</sequence>
<dbReference type="PROSITE" id="PS51379">
    <property type="entry name" value="4FE4S_FER_2"/>
    <property type="match status" value="2"/>
</dbReference>
<dbReference type="Pfam" id="PF12838">
    <property type="entry name" value="Fer4_7"/>
    <property type="match status" value="1"/>
</dbReference>
<protein>
    <submittedName>
        <fullName evidence="2">4Fe-4S binding protein</fullName>
    </submittedName>
</protein>
<gene>
    <name evidence="2" type="ORF">RG963_04000</name>
</gene>
<dbReference type="InterPro" id="IPR017896">
    <property type="entry name" value="4Fe4S_Fe-S-bd"/>
</dbReference>
<evidence type="ECO:0000313" key="3">
    <source>
        <dbReference type="Proteomes" id="UP001246244"/>
    </source>
</evidence>
<keyword evidence="3" id="KW-1185">Reference proteome</keyword>
<comment type="caution">
    <text evidence="2">The sequence shown here is derived from an EMBL/GenBank/DDBJ whole genome shotgun (WGS) entry which is preliminary data.</text>
</comment>
<dbReference type="PROSITE" id="PS00198">
    <property type="entry name" value="4FE4S_FER_1"/>
    <property type="match status" value="1"/>
</dbReference>
<dbReference type="SUPFAM" id="SSF54862">
    <property type="entry name" value="4Fe-4S ferredoxins"/>
    <property type="match status" value="1"/>
</dbReference>